<feature type="domain" description="Gfo/Idh/MocA-like oxidoreductase N-terminal" evidence="1">
    <location>
        <begin position="4"/>
        <end position="114"/>
    </location>
</feature>
<sequence>MTTRLAIVGLGKIARDQHLPAIGQCDAFALAATVDPVGTGLDGAAHFPDLSALLDSDTSVDAVAVCSPPQLRYGLAKQALEAGKHVLLEKPPCATLSEARTLIDIAEDRGCTLFAAWHSRFAAGVAPARNWLQGKAITSVSIDWREDVRVWHPGQAWIFEAGGFGVFDPAINALSIATAILPRPLMVLGGELEVPSNRAAPIAGHLDMQDSAGVPVRMVMDFLKEGPQSWDIVVNTDAGKLVLSEGGRVLETPAGRQEGEDREYAGIYAAFADAIAASRSDTDLAPLRLVADAFMRAGSTPAAEFHE</sequence>
<dbReference type="InterPro" id="IPR036291">
    <property type="entry name" value="NAD(P)-bd_dom_sf"/>
</dbReference>
<evidence type="ECO:0000259" key="1">
    <source>
        <dbReference type="Pfam" id="PF01408"/>
    </source>
</evidence>
<dbReference type="PANTHER" id="PTHR43818">
    <property type="entry name" value="BCDNA.GH03377"/>
    <property type="match status" value="1"/>
</dbReference>
<dbReference type="SUPFAM" id="SSF51735">
    <property type="entry name" value="NAD(P)-binding Rossmann-fold domains"/>
    <property type="match status" value="1"/>
</dbReference>
<name>A0A418NSV0_9SPHN</name>
<dbReference type="EMBL" id="QXFL01000003">
    <property type="protein sequence ID" value="RIV86715.1"/>
    <property type="molecule type" value="Genomic_DNA"/>
</dbReference>
<dbReference type="RefSeq" id="WP_119586532.1">
    <property type="nucleotide sequence ID" value="NZ_CAWODQ010000022.1"/>
</dbReference>
<dbReference type="InterPro" id="IPR000683">
    <property type="entry name" value="Gfo/Idh/MocA-like_OxRdtase_N"/>
</dbReference>
<dbReference type="Gene3D" id="3.40.50.720">
    <property type="entry name" value="NAD(P)-binding Rossmann-like Domain"/>
    <property type="match status" value="1"/>
</dbReference>
<dbReference type="Proteomes" id="UP000286576">
    <property type="component" value="Unassembled WGS sequence"/>
</dbReference>
<organism evidence="2 3">
    <name type="scientific">Aurantiacibacter zhengii</name>
    <dbReference type="NCBI Taxonomy" id="2307003"/>
    <lineage>
        <taxon>Bacteria</taxon>
        <taxon>Pseudomonadati</taxon>
        <taxon>Pseudomonadota</taxon>
        <taxon>Alphaproteobacteria</taxon>
        <taxon>Sphingomonadales</taxon>
        <taxon>Erythrobacteraceae</taxon>
        <taxon>Aurantiacibacter</taxon>
    </lineage>
</organism>
<dbReference type="InterPro" id="IPR050463">
    <property type="entry name" value="Gfo/Idh/MocA_oxidrdct_glycsds"/>
</dbReference>
<protein>
    <submittedName>
        <fullName evidence="2">Gfo/Idh/MocA family oxidoreductase</fullName>
    </submittedName>
</protein>
<reference evidence="2 3" key="1">
    <citation type="submission" date="2018-08" db="EMBL/GenBank/DDBJ databases">
        <title>Erythrobacter zhengii sp.nov., a bacterium isolated from deep-sea sediment.</title>
        <authorList>
            <person name="Fang C."/>
            <person name="Wu Y.-H."/>
            <person name="Sun C."/>
            <person name="Wang H."/>
            <person name="Cheng H."/>
            <person name="Meng F.-X."/>
            <person name="Wang C.-S."/>
            <person name="Xu X.-W."/>
        </authorList>
    </citation>
    <scope>NUCLEOTIDE SEQUENCE [LARGE SCALE GENOMIC DNA]</scope>
    <source>
        <strain evidence="2 3">V18</strain>
    </source>
</reference>
<accession>A0A418NSV0</accession>
<dbReference type="Pfam" id="PF01408">
    <property type="entry name" value="GFO_IDH_MocA"/>
    <property type="match status" value="1"/>
</dbReference>
<gene>
    <name evidence="2" type="ORF">D2V07_08440</name>
</gene>
<dbReference type="Gene3D" id="3.30.360.10">
    <property type="entry name" value="Dihydrodipicolinate Reductase, domain 2"/>
    <property type="match status" value="1"/>
</dbReference>
<dbReference type="AlphaFoldDB" id="A0A418NSV0"/>
<evidence type="ECO:0000313" key="3">
    <source>
        <dbReference type="Proteomes" id="UP000286576"/>
    </source>
</evidence>
<dbReference type="PANTHER" id="PTHR43818:SF7">
    <property type="entry name" value="DEHYDROGENASE"/>
    <property type="match status" value="1"/>
</dbReference>
<dbReference type="GO" id="GO:0000166">
    <property type="term" value="F:nucleotide binding"/>
    <property type="evidence" value="ECO:0007669"/>
    <property type="project" value="InterPro"/>
</dbReference>
<keyword evidence="3" id="KW-1185">Reference proteome</keyword>
<comment type="caution">
    <text evidence="2">The sequence shown here is derived from an EMBL/GenBank/DDBJ whole genome shotgun (WGS) entry which is preliminary data.</text>
</comment>
<proteinExistence type="predicted"/>
<evidence type="ECO:0000313" key="2">
    <source>
        <dbReference type="EMBL" id="RIV86715.1"/>
    </source>
</evidence>
<dbReference type="OrthoDB" id="9813657at2"/>